<dbReference type="AlphaFoldDB" id="A0A5A8CGU2"/>
<gene>
    <name evidence="2" type="ORF">FNF31_06667</name>
</gene>
<dbReference type="EMBL" id="VLTM01000107">
    <property type="protein sequence ID" value="KAA0152292.1"/>
    <property type="molecule type" value="Genomic_DNA"/>
</dbReference>
<accession>A0A5A8CGU2</accession>
<sequence>MKLRQLRGIAASQGVIAPQDEAAAGTPMSLASALAHSEVAGETSAVVPALTKLTTAQAISHGASEVGDRSAALVAGMAASDAQRPSDDLVSQTKAEASAALSGHAKSHGSKLQSYIDQAKTSLNVSDDEVDRVLKARANQTAGIAADFHAAANLSVPVEPVAIPNVTLPAAEPAEEADEEPFFSGPLGPAMPSDCATRHVRTADGSRLAPVFIKQLRAASEAAAIGAPNGNGSAAGEETWWLEAVDTLCGDAVGAKWREAEGDRFPRSEALSTQLAVLHAGCVKGPSDSRPFVAKYYASAWHAVCAPPAGSITTQDEARILSGRDASVANATLHGADLAPLEDGADHNVTLLVPSPVPQPDASAVEPSNEDAVPKPRPTADPKPGLPKVPDLSHIVGANDGPTSDEALAQQEEMEAAGAAAAGEAATPGAEGAAGVGAAPVQAGAQAGEPPAAAPAVEAPEGDAPVEGPRAEPAAAAEAQLEGPGAQAAPGAADAAEAAAGEAAAAAVEGPAAAQAAEAAPAVEGPVDETTTATATADGAEIETIAKE</sequence>
<feature type="region of interest" description="Disordered" evidence="1">
    <location>
        <begin position="353"/>
        <end position="494"/>
    </location>
</feature>
<reference evidence="2 3" key="1">
    <citation type="submission" date="2019-07" db="EMBL/GenBank/DDBJ databases">
        <title>Genomes of Cafeteria roenbergensis.</title>
        <authorList>
            <person name="Fischer M.G."/>
            <person name="Hackl T."/>
            <person name="Roman M."/>
        </authorList>
    </citation>
    <scope>NUCLEOTIDE SEQUENCE [LARGE SCALE GENOMIC DNA]</scope>
    <source>
        <strain evidence="2 3">Cflag</strain>
    </source>
</reference>
<evidence type="ECO:0000256" key="1">
    <source>
        <dbReference type="SAM" id="MobiDB-lite"/>
    </source>
</evidence>
<proteinExistence type="predicted"/>
<protein>
    <submittedName>
        <fullName evidence="2">Uncharacterized protein</fullName>
    </submittedName>
</protein>
<dbReference type="Proteomes" id="UP000325113">
    <property type="component" value="Unassembled WGS sequence"/>
</dbReference>
<evidence type="ECO:0000313" key="3">
    <source>
        <dbReference type="Proteomes" id="UP000325113"/>
    </source>
</evidence>
<comment type="caution">
    <text evidence="2">The sequence shown here is derived from an EMBL/GenBank/DDBJ whole genome shotgun (WGS) entry which is preliminary data.</text>
</comment>
<evidence type="ECO:0000313" key="2">
    <source>
        <dbReference type="EMBL" id="KAA0152292.1"/>
    </source>
</evidence>
<feature type="region of interest" description="Disordered" evidence="1">
    <location>
        <begin position="517"/>
        <end position="548"/>
    </location>
</feature>
<name>A0A5A8CGU2_CAFRO</name>
<feature type="compositionally biased region" description="Low complexity" evidence="1">
    <location>
        <begin position="406"/>
        <end position="494"/>
    </location>
</feature>
<organism evidence="2 3">
    <name type="scientific">Cafeteria roenbergensis</name>
    <name type="common">Marine flagellate</name>
    <dbReference type="NCBI Taxonomy" id="33653"/>
    <lineage>
        <taxon>Eukaryota</taxon>
        <taxon>Sar</taxon>
        <taxon>Stramenopiles</taxon>
        <taxon>Bigyra</taxon>
        <taxon>Opalozoa</taxon>
        <taxon>Bicosoecida</taxon>
        <taxon>Cafeteriaceae</taxon>
        <taxon>Cafeteria</taxon>
    </lineage>
</organism>